<dbReference type="RefSeq" id="WP_117596794.1">
    <property type="nucleotide sequence ID" value="NZ_CABMEZ010000001.1"/>
</dbReference>
<sequence>MARRKSQKRRNKKYQVSNRQLKAKRPYKDTIFRMLYHDKENLLSLYNAVNGRNYTNVEDLQIVTLENAIYMGMKNDLAFIMDMNLYLYEHQSTYNPNIPLRNLFYIADEYQRLVVRKSLYSTVIQKIATPRFIVFYNGTKKVDDYNEFRLSSAYENPTDDPDLELKVTMLNVNDGHNLELMEHCRTLKEYAKYVARVRKYVTQNIPLEEAVTRAVDECIEEGILAEFLVKNKAEVIKVSIYEYDKEFEEKKLRKAEYEAGVEAGVESGIELGERSLLKKQIKKKLKKRKSIGQIADELEEEVTAIQRIIEEIQKEE</sequence>
<dbReference type="Proteomes" id="UP000261285">
    <property type="component" value="Unassembled WGS sequence"/>
</dbReference>
<proteinExistence type="predicted"/>
<keyword evidence="1" id="KW-0175">Coiled coil</keyword>
<gene>
    <name evidence="2" type="ORF">DXB16_00195</name>
</gene>
<evidence type="ECO:0008006" key="4">
    <source>
        <dbReference type="Google" id="ProtNLM"/>
    </source>
</evidence>
<organism evidence="2 3">
    <name type="scientific">Dorea longicatena</name>
    <dbReference type="NCBI Taxonomy" id="88431"/>
    <lineage>
        <taxon>Bacteria</taxon>
        <taxon>Bacillati</taxon>
        <taxon>Bacillota</taxon>
        <taxon>Clostridia</taxon>
        <taxon>Lachnospirales</taxon>
        <taxon>Lachnospiraceae</taxon>
        <taxon>Dorea</taxon>
    </lineage>
</organism>
<evidence type="ECO:0000313" key="2">
    <source>
        <dbReference type="EMBL" id="RGO35024.1"/>
    </source>
</evidence>
<accession>A0A3E5GIZ0</accession>
<dbReference type="AlphaFoldDB" id="A0A3E5GIZ0"/>
<comment type="caution">
    <text evidence="2">The sequence shown here is derived from an EMBL/GenBank/DDBJ whole genome shotgun (WGS) entry which is preliminary data.</text>
</comment>
<evidence type="ECO:0000256" key="1">
    <source>
        <dbReference type="SAM" id="Coils"/>
    </source>
</evidence>
<reference evidence="2 3" key="1">
    <citation type="submission" date="2018-08" db="EMBL/GenBank/DDBJ databases">
        <title>A genome reference for cultivated species of the human gut microbiota.</title>
        <authorList>
            <person name="Zou Y."/>
            <person name="Xue W."/>
            <person name="Luo G."/>
        </authorList>
    </citation>
    <scope>NUCLEOTIDE SEQUENCE [LARGE SCALE GENOMIC DNA]</scope>
    <source>
        <strain evidence="2 3">OM02-16</strain>
    </source>
</reference>
<name>A0A3E5GIZ0_9FIRM</name>
<protein>
    <recommendedName>
        <fullName evidence="4">Transposase, YhgA-like</fullName>
    </recommendedName>
</protein>
<evidence type="ECO:0000313" key="3">
    <source>
        <dbReference type="Proteomes" id="UP000261285"/>
    </source>
</evidence>
<dbReference type="EMBL" id="QSVN01000001">
    <property type="protein sequence ID" value="RGO35024.1"/>
    <property type="molecule type" value="Genomic_DNA"/>
</dbReference>
<feature type="coiled-coil region" evidence="1">
    <location>
        <begin position="281"/>
        <end position="315"/>
    </location>
</feature>